<keyword evidence="2" id="KW-1133">Transmembrane helix</keyword>
<keyword evidence="2" id="KW-0812">Transmembrane</keyword>
<reference evidence="4 5" key="1">
    <citation type="journal article" date="2018" name="PLoS Genet.">
        <title>Population sequencing reveals clonal diversity and ancestral inbreeding in the grapevine cultivar Chardonnay.</title>
        <authorList>
            <person name="Roach M.J."/>
            <person name="Johnson D.L."/>
            <person name="Bohlmann J."/>
            <person name="van Vuuren H.J."/>
            <person name="Jones S.J."/>
            <person name="Pretorius I.S."/>
            <person name="Schmidt S.A."/>
            <person name="Borneman A.R."/>
        </authorList>
    </citation>
    <scope>NUCLEOTIDE SEQUENCE [LARGE SCALE GENOMIC DNA]</scope>
    <source>
        <strain evidence="5">cv. Chardonnay</strain>
        <tissue evidence="4">Leaf</tissue>
    </source>
</reference>
<dbReference type="Proteomes" id="UP000288805">
    <property type="component" value="Unassembled WGS sequence"/>
</dbReference>
<dbReference type="SUPFAM" id="SSF82153">
    <property type="entry name" value="FAS1 domain"/>
    <property type="match status" value="2"/>
</dbReference>
<keyword evidence="2" id="KW-0472">Membrane</keyword>
<dbReference type="PANTHER" id="PTHR33985">
    <property type="entry name" value="OS02G0491300 PROTEIN-RELATED"/>
    <property type="match status" value="1"/>
</dbReference>
<dbReference type="PROSITE" id="PS50213">
    <property type="entry name" value="FAS1"/>
    <property type="match status" value="1"/>
</dbReference>
<evidence type="ECO:0000313" key="4">
    <source>
        <dbReference type="EMBL" id="RVW26811.1"/>
    </source>
</evidence>
<dbReference type="AlphaFoldDB" id="A0A438CUE6"/>
<dbReference type="PANTHER" id="PTHR33985:SF19">
    <property type="entry name" value="FASCICLIN-LIKE ARABINOGALACTAN PROTEIN 21"/>
    <property type="match status" value="1"/>
</dbReference>
<accession>A0A438CUE6</accession>
<dbReference type="Pfam" id="PF02469">
    <property type="entry name" value="Fasciclin"/>
    <property type="match status" value="1"/>
</dbReference>
<sequence length="354" mass="38864">MGRSCSHWWHAPVYFTISIALAFIAISTPLHSNLKNAASPPPSNSITHHLLSNASRALRRSGFTVIATLLQVSPELFLSSHEYFTIFAIKDSAVSNFSLPPWLMKHLFHYHTSPSKLSMHDLLEKPPGSCLSTLLQHKKLSITKTDVTQRSVEINHVLVSHPDVFLGGPISVHGVLGPFSPLNPQDFQESQWVSIQTPICGSNSSVVESRNLVEWPKIIRMLSSNGFVSFAVGLHTVLGGVAQDFTSLSSVTIFAPPDLALSASPSPLLDRIVRFHILPRRLSYIELASLPQKAKIGTLLPDRDLEVTGRVKNSSQVLVINGVDIVAPDVFPSKKFIIHVISRAFKLAELPNAF</sequence>
<organism evidence="4 5">
    <name type="scientific">Vitis vinifera</name>
    <name type="common">Grape</name>
    <dbReference type="NCBI Taxonomy" id="29760"/>
    <lineage>
        <taxon>Eukaryota</taxon>
        <taxon>Viridiplantae</taxon>
        <taxon>Streptophyta</taxon>
        <taxon>Embryophyta</taxon>
        <taxon>Tracheophyta</taxon>
        <taxon>Spermatophyta</taxon>
        <taxon>Magnoliopsida</taxon>
        <taxon>eudicotyledons</taxon>
        <taxon>Gunneridae</taxon>
        <taxon>Pentapetalae</taxon>
        <taxon>rosids</taxon>
        <taxon>Vitales</taxon>
        <taxon>Vitaceae</taxon>
        <taxon>Viteae</taxon>
        <taxon>Vitis</taxon>
    </lineage>
</organism>
<feature type="domain" description="FAS1" evidence="3">
    <location>
        <begin position="215"/>
        <end position="345"/>
    </location>
</feature>
<evidence type="ECO:0000256" key="2">
    <source>
        <dbReference type="SAM" id="Phobius"/>
    </source>
</evidence>
<evidence type="ECO:0000259" key="3">
    <source>
        <dbReference type="PROSITE" id="PS50213"/>
    </source>
</evidence>
<dbReference type="SMART" id="SM00554">
    <property type="entry name" value="FAS1"/>
    <property type="match status" value="2"/>
</dbReference>
<name>A0A438CUE6_VITVI</name>
<evidence type="ECO:0000313" key="5">
    <source>
        <dbReference type="Proteomes" id="UP000288805"/>
    </source>
</evidence>
<dbReference type="EMBL" id="QGNW01001983">
    <property type="protein sequence ID" value="RVW26811.1"/>
    <property type="molecule type" value="Genomic_DNA"/>
</dbReference>
<comment type="similarity">
    <text evidence="1">Belongs to the fasciclin-like AGP family.</text>
</comment>
<comment type="caution">
    <text evidence="4">The sequence shown here is derived from an EMBL/GenBank/DDBJ whole genome shotgun (WGS) entry which is preliminary data.</text>
</comment>
<dbReference type="Gene3D" id="2.30.180.10">
    <property type="entry name" value="FAS1 domain"/>
    <property type="match status" value="2"/>
</dbReference>
<feature type="transmembrane region" description="Helical" evidence="2">
    <location>
        <begin position="12"/>
        <end position="30"/>
    </location>
</feature>
<proteinExistence type="inferred from homology"/>
<gene>
    <name evidence="4" type="primary">FLA21_0</name>
    <name evidence="4" type="ORF">CK203_099739</name>
</gene>
<dbReference type="InterPro" id="IPR000782">
    <property type="entry name" value="FAS1_domain"/>
</dbReference>
<evidence type="ECO:0000256" key="1">
    <source>
        <dbReference type="ARBA" id="ARBA00007843"/>
    </source>
</evidence>
<dbReference type="InterPro" id="IPR052806">
    <property type="entry name" value="Fasciclin-like_AGP"/>
</dbReference>
<dbReference type="InterPro" id="IPR036378">
    <property type="entry name" value="FAS1_dom_sf"/>
</dbReference>
<protein>
    <submittedName>
        <fullName evidence="4">Fasciclin-like arabinogalactan protein 21</fullName>
    </submittedName>
</protein>